<gene>
    <name evidence="1" type="ORF">ANN_18514</name>
</gene>
<proteinExistence type="predicted"/>
<name>A0ABQ8SNZ1_PERAM</name>
<dbReference type="EMBL" id="JAJSOF020000023">
    <property type="protein sequence ID" value="KAJ4435894.1"/>
    <property type="molecule type" value="Genomic_DNA"/>
</dbReference>
<comment type="caution">
    <text evidence="1">The sequence shown here is derived from an EMBL/GenBank/DDBJ whole genome shotgun (WGS) entry which is preliminary data.</text>
</comment>
<evidence type="ECO:0000313" key="1">
    <source>
        <dbReference type="EMBL" id="KAJ4435894.1"/>
    </source>
</evidence>
<organism evidence="1 2">
    <name type="scientific">Periplaneta americana</name>
    <name type="common">American cockroach</name>
    <name type="synonym">Blatta americana</name>
    <dbReference type="NCBI Taxonomy" id="6978"/>
    <lineage>
        <taxon>Eukaryota</taxon>
        <taxon>Metazoa</taxon>
        <taxon>Ecdysozoa</taxon>
        <taxon>Arthropoda</taxon>
        <taxon>Hexapoda</taxon>
        <taxon>Insecta</taxon>
        <taxon>Pterygota</taxon>
        <taxon>Neoptera</taxon>
        <taxon>Polyneoptera</taxon>
        <taxon>Dictyoptera</taxon>
        <taxon>Blattodea</taxon>
        <taxon>Blattoidea</taxon>
        <taxon>Blattidae</taxon>
        <taxon>Blattinae</taxon>
        <taxon>Periplaneta</taxon>
    </lineage>
</organism>
<reference evidence="1 2" key="1">
    <citation type="journal article" date="2022" name="Allergy">
        <title>Genome assembly and annotation of Periplaneta americana reveal a comprehensive cockroach allergen profile.</title>
        <authorList>
            <person name="Wang L."/>
            <person name="Xiong Q."/>
            <person name="Saelim N."/>
            <person name="Wang L."/>
            <person name="Nong W."/>
            <person name="Wan A.T."/>
            <person name="Shi M."/>
            <person name="Liu X."/>
            <person name="Cao Q."/>
            <person name="Hui J.H.L."/>
            <person name="Sookrung N."/>
            <person name="Leung T.F."/>
            <person name="Tungtrongchitr A."/>
            <person name="Tsui S.K.W."/>
        </authorList>
    </citation>
    <scope>NUCLEOTIDE SEQUENCE [LARGE SCALE GENOMIC DNA]</scope>
    <source>
        <strain evidence="1">PWHHKU_190912</strain>
    </source>
</reference>
<keyword evidence="2" id="KW-1185">Reference proteome</keyword>
<evidence type="ECO:0000313" key="2">
    <source>
        <dbReference type="Proteomes" id="UP001148838"/>
    </source>
</evidence>
<sequence length="58" mass="6471">MILNGPTSRNREGQIRAKTTTVWKLYVCLVNGSKTGWNFISGANKAPLMSQLSQEIME</sequence>
<dbReference type="Proteomes" id="UP001148838">
    <property type="component" value="Unassembled WGS sequence"/>
</dbReference>
<protein>
    <submittedName>
        <fullName evidence="1">Uncharacterized protein</fullName>
    </submittedName>
</protein>
<accession>A0ABQ8SNZ1</accession>